<dbReference type="OrthoDB" id="9776116at2"/>
<dbReference type="AlphaFoldDB" id="A0A2U1AFI9"/>
<comment type="caution">
    <text evidence="2">The sequence shown here is derived from an EMBL/GenBank/DDBJ whole genome shotgun (WGS) entry which is preliminary data.</text>
</comment>
<dbReference type="EMBL" id="QEKH01000043">
    <property type="protein sequence ID" value="PVY35146.1"/>
    <property type="molecule type" value="Genomic_DNA"/>
</dbReference>
<evidence type="ECO:0000313" key="2">
    <source>
        <dbReference type="EMBL" id="PVY35146.1"/>
    </source>
</evidence>
<dbReference type="Gene3D" id="3.40.50.410">
    <property type="entry name" value="von Willebrand factor, type A domain"/>
    <property type="match status" value="1"/>
</dbReference>
<proteinExistence type="predicted"/>
<dbReference type="Pfam" id="PF01882">
    <property type="entry name" value="DUF58"/>
    <property type="match status" value="1"/>
</dbReference>
<feature type="domain" description="DUF58" evidence="1">
    <location>
        <begin position="42"/>
        <end position="246"/>
    </location>
</feature>
<gene>
    <name evidence="2" type="ORF">C8D82_1437</name>
</gene>
<dbReference type="Proteomes" id="UP000245959">
    <property type="component" value="Unassembled WGS sequence"/>
</dbReference>
<sequence length="293" mass="33397">MLPPEIAKQIRLLEIRTNRVVDEITGGAYRSVFKGRGIEFDEVREYTPEDDVRDIDWNVSARMGSPYVKKYMEERELTVLLLVDVSASGAFGSAEKTKRRTAAELAALLAFSAGHNGDKVGLLMFSDRIELFVPPRSGRRHTLRLIREMLAFEPQSKGTDIDLALRETLQVLKKKSVVFLLSDLITDRPFENSLKILNRKHDCVALQIFDPIEHRWPSGLPVVVEDAETGELLTFPGGSRSLARLDAELEAERRERRELCRRSRVDLVEIESGKDVLPPVIDFFARRRNRQGR</sequence>
<protein>
    <submittedName>
        <fullName evidence="2">Uncharacterized protein DUF58</fullName>
    </submittedName>
</protein>
<evidence type="ECO:0000313" key="3">
    <source>
        <dbReference type="Proteomes" id="UP000245959"/>
    </source>
</evidence>
<reference evidence="2 3" key="1">
    <citation type="submission" date="2018-04" db="EMBL/GenBank/DDBJ databases">
        <title>Genomic Encyclopedia of Type Strains, Phase IV (KMG-IV): sequencing the most valuable type-strain genomes for metagenomic binning, comparative biology and taxonomic classification.</title>
        <authorList>
            <person name="Goeker M."/>
        </authorList>
    </citation>
    <scope>NUCLEOTIDE SEQUENCE [LARGE SCALE GENOMIC DNA]</scope>
    <source>
        <strain evidence="2 3">DSM 14823</strain>
    </source>
</reference>
<dbReference type="PANTHER" id="PTHR33608">
    <property type="entry name" value="BLL2464 PROTEIN"/>
    <property type="match status" value="1"/>
</dbReference>
<name>A0A2U1AFI9_9BACT</name>
<dbReference type="CDD" id="cd00198">
    <property type="entry name" value="vWFA"/>
    <property type="match status" value="1"/>
</dbReference>
<dbReference type="InterPro" id="IPR036465">
    <property type="entry name" value="vWFA_dom_sf"/>
</dbReference>
<accession>A0A2U1AFI9</accession>
<dbReference type="GeneID" id="78297008"/>
<dbReference type="PANTHER" id="PTHR33608:SF6">
    <property type="entry name" value="BLL2464 PROTEIN"/>
    <property type="match status" value="1"/>
</dbReference>
<organism evidence="2 3">
    <name type="scientific">Victivallis vadensis</name>
    <dbReference type="NCBI Taxonomy" id="172901"/>
    <lineage>
        <taxon>Bacteria</taxon>
        <taxon>Pseudomonadati</taxon>
        <taxon>Lentisphaerota</taxon>
        <taxon>Lentisphaeria</taxon>
        <taxon>Victivallales</taxon>
        <taxon>Victivallaceae</taxon>
        <taxon>Victivallis</taxon>
    </lineage>
</organism>
<dbReference type="SUPFAM" id="SSF53300">
    <property type="entry name" value="vWA-like"/>
    <property type="match status" value="1"/>
</dbReference>
<dbReference type="InterPro" id="IPR002881">
    <property type="entry name" value="DUF58"/>
</dbReference>
<keyword evidence="3" id="KW-1185">Reference proteome</keyword>
<evidence type="ECO:0000259" key="1">
    <source>
        <dbReference type="Pfam" id="PF01882"/>
    </source>
</evidence>
<dbReference type="RefSeq" id="WP_116885743.1">
    <property type="nucleotide sequence ID" value="NZ_CABMMC010000118.1"/>
</dbReference>